<reference evidence="2 3" key="3">
    <citation type="submission" date="2021-02" db="EMBL/GenBank/DDBJ databases">
        <authorList>
            <person name="Merkel A.Y."/>
        </authorList>
    </citation>
    <scope>NUCLEOTIDE SEQUENCE [LARGE SCALE GENOMIC DNA]</scope>
    <source>
        <strain evidence="2 3">T05b</strain>
    </source>
</reference>
<evidence type="ECO:0000313" key="2">
    <source>
        <dbReference type="EMBL" id="MBN2964292.1"/>
    </source>
</evidence>
<keyword evidence="3" id="KW-1185">Reference proteome</keyword>
<proteinExistence type="predicted"/>
<reference evidence="3" key="2">
    <citation type="submission" date="2021-02" db="EMBL/GenBank/DDBJ databases">
        <title>Sulfurospirillum tamanensis sp. nov.</title>
        <authorList>
            <person name="Merkel A.Y."/>
        </authorList>
    </citation>
    <scope>NUCLEOTIDE SEQUENCE [LARGE SCALE GENOMIC DNA]</scope>
    <source>
        <strain evidence="3">T05b</strain>
    </source>
</reference>
<name>A0ABS2WRS6_9BACT</name>
<feature type="region of interest" description="Disordered" evidence="1">
    <location>
        <begin position="1"/>
        <end position="20"/>
    </location>
</feature>
<dbReference type="EMBL" id="JAFHKK010000010">
    <property type="protein sequence ID" value="MBN2964292.1"/>
    <property type="molecule type" value="Genomic_DNA"/>
</dbReference>
<evidence type="ECO:0000256" key="1">
    <source>
        <dbReference type="SAM" id="MobiDB-lite"/>
    </source>
</evidence>
<reference evidence="2 3" key="1">
    <citation type="submission" date="2021-02" db="EMBL/GenBank/DDBJ databases">
        <title>Sulfurospirillum tamanensis sp. nov.</title>
        <authorList>
            <person name="Frolova A."/>
            <person name="Merkel A."/>
            <person name="Slobodkin A."/>
        </authorList>
    </citation>
    <scope>NUCLEOTIDE SEQUENCE [LARGE SCALE GENOMIC DNA]</scope>
    <source>
        <strain evidence="2 3">T05b</strain>
    </source>
</reference>
<evidence type="ECO:0000313" key="3">
    <source>
        <dbReference type="Proteomes" id="UP000703590"/>
    </source>
</evidence>
<sequence>MTHRYSHGTTPDEDDPPPEPLEAVVCPQTSTAKPCHCNCFYKRRTKRALRRSKLLSYRRCNCLFYSFRRTGIHPPYM</sequence>
<gene>
    <name evidence="2" type="ORF">JWV37_05840</name>
</gene>
<organism evidence="2 3">
    <name type="scientific">Sulfurospirillum tamanense</name>
    <dbReference type="NCBI Taxonomy" id="2813362"/>
    <lineage>
        <taxon>Bacteria</taxon>
        <taxon>Pseudomonadati</taxon>
        <taxon>Campylobacterota</taxon>
        <taxon>Epsilonproteobacteria</taxon>
        <taxon>Campylobacterales</taxon>
        <taxon>Sulfurospirillaceae</taxon>
        <taxon>Sulfurospirillum</taxon>
    </lineage>
</organism>
<accession>A0ABS2WRS6</accession>
<comment type="caution">
    <text evidence="2">The sequence shown here is derived from an EMBL/GenBank/DDBJ whole genome shotgun (WGS) entry which is preliminary data.</text>
</comment>
<dbReference type="Proteomes" id="UP000703590">
    <property type="component" value="Unassembled WGS sequence"/>
</dbReference>
<dbReference type="RefSeq" id="WP_205458841.1">
    <property type="nucleotide sequence ID" value="NZ_JAFHKK010000010.1"/>
</dbReference>
<protein>
    <submittedName>
        <fullName evidence="2">Uncharacterized protein</fullName>
    </submittedName>
</protein>